<gene>
    <name evidence="3" type="ORF">SLS55_004763</name>
</gene>
<feature type="region of interest" description="Disordered" evidence="1">
    <location>
        <begin position="519"/>
        <end position="539"/>
    </location>
</feature>
<feature type="transmembrane region" description="Helical" evidence="2">
    <location>
        <begin position="350"/>
        <end position="375"/>
    </location>
</feature>
<dbReference type="EMBL" id="JAJVCZ030000004">
    <property type="protein sequence ID" value="KAL0261067.1"/>
    <property type="molecule type" value="Genomic_DNA"/>
</dbReference>
<dbReference type="GeneID" id="92008848"/>
<accession>A0ABR3CKC0</accession>
<keyword evidence="2" id="KW-0812">Transmembrane</keyword>
<comment type="caution">
    <text evidence="3">The sequence shown here is derived from an EMBL/GenBank/DDBJ whole genome shotgun (WGS) entry which is preliminary data.</text>
</comment>
<keyword evidence="2" id="KW-0472">Membrane</keyword>
<evidence type="ECO:0008006" key="5">
    <source>
        <dbReference type="Google" id="ProtNLM"/>
    </source>
</evidence>
<evidence type="ECO:0000313" key="3">
    <source>
        <dbReference type="EMBL" id="KAL0261067.1"/>
    </source>
</evidence>
<proteinExistence type="predicted"/>
<feature type="transmembrane region" description="Helical" evidence="2">
    <location>
        <begin position="432"/>
        <end position="459"/>
    </location>
</feature>
<evidence type="ECO:0000256" key="1">
    <source>
        <dbReference type="SAM" id="MobiDB-lite"/>
    </source>
</evidence>
<evidence type="ECO:0000313" key="4">
    <source>
        <dbReference type="Proteomes" id="UP001430584"/>
    </source>
</evidence>
<name>A0ABR3CKC0_9PEZI</name>
<keyword evidence="4" id="KW-1185">Reference proteome</keyword>
<reference evidence="3 4" key="1">
    <citation type="submission" date="2024-02" db="EMBL/GenBank/DDBJ databases">
        <title>De novo assembly and annotation of 12 fungi associated with fruit tree decline syndrome in Ontario, Canada.</title>
        <authorList>
            <person name="Sulman M."/>
            <person name="Ellouze W."/>
            <person name="Ilyukhin E."/>
        </authorList>
    </citation>
    <scope>NUCLEOTIDE SEQUENCE [LARGE SCALE GENOMIC DNA]</scope>
    <source>
        <strain evidence="3 4">FDS-637</strain>
    </source>
</reference>
<sequence>MEFRDRDGDGQPYPSEILPFMPDQFTGIVPFHNTSDYDWISGNELTGDNQNFSTQWVECFYPVSGTYAATPRLIYYVFILAALLLEYLRARFKIKFAWFQEAIVGVIMAYSSTTAVHALVLVSAWKRMAPDGLFDSDKHEIVQVEGNWTGTYQTATGLPYNKSNIQNRDGTRVLNDHLWMPLVPMVRDHDADPVLAVVGSAFLLYPTLHLWLGTMRRPEIRALRYLWWAFLLVGTVSALIYEERTLFWYMWQLRFCPTSAQQQDYLPLVNAYQGHYSRFSGRWDPHNRYRWNGIVGSEFVFGNSSIHFPQRCLYPCFEVDSWPFRDPSDIFVRRRHGAVRNVRGTGDTFLALYILVVVSSLSGLILIVLSSWLGVRTDREQKFKYFKRQISYFWKTGLGEMPEDEDGGQKETDRAERSGSRPALARRLVRRIVVLLLVAVAVFTSFLAPMVCIFFVGYFEWKIFSTDGAGRETMRHVGQWGFLVSTVLSIIAAGLIEGGAKVSKWMDKMGEEVKSWIRPRRRGAADASGPLATPNEGQS</sequence>
<dbReference type="Proteomes" id="UP001430584">
    <property type="component" value="Unassembled WGS sequence"/>
</dbReference>
<feature type="transmembrane region" description="Helical" evidence="2">
    <location>
        <begin position="194"/>
        <end position="213"/>
    </location>
</feature>
<feature type="transmembrane region" description="Helical" evidence="2">
    <location>
        <begin position="102"/>
        <end position="125"/>
    </location>
</feature>
<evidence type="ECO:0000256" key="2">
    <source>
        <dbReference type="SAM" id="Phobius"/>
    </source>
</evidence>
<organism evidence="3 4">
    <name type="scientific">Diplodia seriata</name>
    <dbReference type="NCBI Taxonomy" id="420778"/>
    <lineage>
        <taxon>Eukaryota</taxon>
        <taxon>Fungi</taxon>
        <taxon>Dikarya</taxon>
        <taxon>Ascomycota</taxon>
        <taxon>Pezizomycotina</taxon>
        <taxon>Dothideomycetes</taxon>
        <taxon>Dothideomycetes incertae sedis</taxon>
        <taxon>Botryosphaeriales</taxon>
        <taxon>Botryosphaeriaceae</taxon>
        <taxon>Diplodia</taxon>
    </lineage>
</organism>
<dbReference type="RefSeq" id="XP_066634096.1">
    <property type="nucleotide sequence ID" value="XM_066776215.1"/>
</dbReference>
<feature type="transmembrane region" description="Helical" evidence="2">
    <location>
        <begin position="225"/>
        <end position="241"/>
    </location>
</feature>
<feature type="transmembrane region" description="Helical" evidence="2">
    <location>
        <begin position="479"/>
        <end position="500"/>
    </location>
</feature>
<keyword evidence="2" id="KW-1133">Transmembrane helix</keyword>
<protein>
    <recommendedName>
        <fullName evidence="5">Integral membrane protein</fullName>
    </recommendedName>
</protein>
<feature type="transmembrane region" description="Helical" evidence="2">
    <location>
        <begin position="73"/>
        <end position="90"/>
    </location>
</feature>